<dbReference type="SUPFAM" id="SSF52283">
    <property type="entry name" value="Formate/glycerate dehydrogenase catalytic domain-like"/>
    <property type="match status" value="1"/>
</dbReference>
<dbReference type="Pfam" id="PF00389">
    <property type="entry name" value="2-Hacid_dh"/>
    <property type="match status" value="1"/>
</dbReference>
<dbReference type="GO" id="GO:0016616">
    <property type="term" value="F:oxidoreductase activity, acting on the CH-OH group of donors, NAD or NADP as acceptor"/>
    <property type="evidence" value="ECO:0007669"/>
    <property type="project" value="InterPro"/>
</dbReference>
<evidence type="ECO:0000313" key="7">
    <source>
        <dbReference type="EMBL" id="TCM63845.1"/>
    </source>
</evidence>
<comment type="similarity">
    <text evidence="1 4">Belongs to the D-isomer specific 2-hydroxyacid dehydrogenase family.</text>
</comment>
<dbReference type="InterPro" id="IPR050418">
    <property type="entry name" value="D-iso_2-hydroxyacid_DH_PdxB"/>
</dbReference>
<organism evidence="7 8">
    <name type="scientific">Acinetobacter calcoaceticus</name>
    <dbReference type="NCBI Taxonomy" id="471"/>
    <lineage>
        <taxon>Bacteria</taxon>
        <taxon>Pseudomonadati</taxon>
        <taxon>Pseudomonadota</taxon>
        <taxon>Gammaproteobacteria</taxon>
        <taxon>Moraxellales</taxon>
        <taxon>Moraxellaceae</taxon>
        <taxon>Acinetobacter</taxon>
        <taxon>Acinetobacter calcoaceticus/baumannii complex</taxon>
    </lineage>
</organism>
<accession>A0A4R1XPL6</accession>
<dbReference type="Pfam" id="PF02826">
    <property type="entry name" value="2-Hacid_dh_C"/>
    <property type="match status" value="1"/>
</dbReference>
<evidence type="ECO:0000256" key="1">
    <source>
        <dbReference type="ARBA" id="ARBA00005854"/>
    </source>
</evidence>
<dbReference type="InterPro" id="IPR029753">
    <property type="entry name" value="D-isomer_DH_CS"/>
</dbReference>
<dbReference type="AlphaFoldDB" id="A0A4R1XPL6"/>
<dbReference type="Proteomes" id="UP000294963">
    <property type="component" value="Unassembled WGS sequence"/>
</dbReference>
<comment type="caution">
    <text evidence="7">The sequence shown here is derived from an EMBL/GenBank/DDBJ whole genome shotgun (WGS) entry which is preliminary data.</text>
</comment>
<evidence type="ECO:0000256" key="2">
    <source>
        <dbReference type="ARBA" id="ARBA00023002"/>
    </source>
</evidence>
<evidence type="ECO:0000256" key="4">
    <source>
        <dbReference type="RuleBase" id="RU003719"/>
    </source>
</evidence>
<keyword evidence="2 4" id="KW-0560">Oxidoreductase</keyword>
<keyword evidence="8" id="KW-1185">Reference proteome</keyword>
<gene>
    <name evidence="7" type="ORF">EC844_11959</name>
</gene>
<evidence type="ECO:0008006" key="9">
    <source>
        <dbReference type="Google" id="ProtNLM"/>
    </source>
</evidence>
<dbReference type="GO" id="GO:0051287">
    <property type="term" value="F:NAD binding"/>
    <property type="evidence" value="ECO:0007669"/>
    <property type="project" value="InterPro"/>
</dbReference>
<dbReference type="InterPro" id="IPR006139">
    <property type="entry name" value="D-isomer_2_OHA_DH_cat_dom"/>
</dbReference>
<feature type="domain" description="D-isomer specific 2-hydroxyacid dehydrogenase catalytic" evidence="5">
    <location>
        <begin position="25"/>
        <end position="308"/>
    </location>
</feature>
<reference evidence="7 8" key="1">
    <citation type="submission" date="2019-03" db="EMBL/GenBank/DDBJ databases">
        <title>Genomic analyses of the natural microbiome of Caenorhabditis elegans.</title>
        <authorList>
            <person name="Samuel B."/>
        </authorList>
    </citation>
    <scope>NUCLEOTIDE SEQUENCE [LARGE SCALE GENOMIC DNA]</scope>
    <source>
        <strain evidence="7 8">JUb89</strain>
    </source>
</reference>
<dbReference type="Gene3D" id="3.40.50.720">
    <property type="entry name" value="NAD(P)-binding Rossmann-like Domain"/>
    <property type="match status" value="2"/>
</dbReference>
<dbReference type="InterPro" id="IPR006140">
    <property type="entry name" value="D-isomer_DH_NAD-bd"/>
</dbReference>
<dbReference type="PROSITE" id="PS00671">
    <property type="entry name" value="D_2_HYDROXYACID_DH_3"/>
    <property type="match status" value="1"/>
</dbReference>
<evidence type="ECO:0000256" key="3">
    <source>
        <dbReference type="ARBA" id="ARBA00023027"/>
    </source>
</evidence>
<dbReference type="PANTHER" id="PTHR43761">
    <property type="entry name" value="D-ISOMER SPECIFIC 2-HYDROXYACID DEHYDROGENASE FAMILY PROTEIN (AFU_ORTHOLOGUE AFUA_1G13630)"/>
    <property type="match status" value="1"/>
</dbReference>
<dbReference type="EMBL" id="SLVJ01000019">
    <property type="protein sequence ID" value="TCM63845.1"/>
    <property type="molecule type" value="Genomic_DNA"/>
</dbReference>
<evidence type="ECO:0000313" key="8">
    <source>
        <dbReference type="Proteomes" id="UP000294963"/>
    </source>
</evidence>
<dbReference type="InterPro" id="IPR036291">
    <property type="entry name" value="NAD(P)-bd_dom_sf"/>
</dbReference>
<feature type="domain" description="D-isomer specific 2-hydroxyacid dehydrogenase NAD-binding" evidence="6">
    <location>
        <begin position="105"/>
        <end position="284"/>
    </location>
</feature>
<proteinExistence type="inferred from homology"/>
<name>A0A4R1XPL6_ACICA</name>
<evidence type="ECO:0000259" key="5">
    <source>
        <dbReference type="Pfam" id="PF00389"/>
    </source>
</evidence>
<protein>
    <recommendedName>
        <fullName evidence="9">Glycerate dehydrogenase</fullName>
    </recommendedName>
</protein>
<dbReference type="SUPFAM" id="SSF51735">
    <property type="entry name" value="NAD(P)-binding Rossmann-fold domains"/>
    <property type="match status" value="1"/>
</dbReference>
<sequence>MLKITCTEKYLLLDREFKFNFPHEYTEYQQLNQHEFTQLVHSQDVIILSDLDIDEQILSNNPNLKLLALCSTGYNHINLALLKQHGVQVCNIRGQAADAVSEHAFAFMMNLIKRFPQQIAAVDQGRWTQSNQAFYLAGPMRELKGKTLVIIGKGDIGLALEQKAKAFGMHVIFSERKHAQHCRAGYVPFDQAIPQADVLSLHCALNAETQHLIDHAVLNHMKKDSLLINVGRGGLMNNADLVRALESQKLAGFATDVLTQEPPGADHPLLNIKHDNVLITAHIAWATDEAQQRLFDILESNINQNIQGIAQNLI</sequence>
<keyword evidence="3" id="KW-0520">NAD</keyword>
<evidence type="ECO:0000259" key="6">
    <source>
        <dbReference type="Pfam" id="PF02826"/>
    </source>
</evidence>
<dbReference type="PANTHER" id="PTHR43761:SF1">
    <property type="entry name" value="D-ISOMER SPECIFIC 2-HYDROXYACID DEHYDROGENASE CATALYTIC DOMAIN-CONTAINING PROTEIN-RELATED"/>
    <property type="match status" value="1"/>
</dbReference>